<dbReference type="PANTHER" id="PTHR37302">
    <property type="entry name" value="SLR1116 PROTEIN"/>
    <property type="match status" value="1"/>
</dbReference>
<dbReference type="PANTHER" id="PTHR37302:SF1">
    <property type="entry name" value="PROTEIN DINB"/>
    <property type="match status" value="1"/>
</dbReference>
<dbReference type="Gene3D" id="1.20.120.450">
    <property type="entry name" value="dinb family like domain"/>
    <property type="match status" value="1"/>
</dbReference>
<accession>A0A179T5U6</accession>
<feature type="binding site" evidence="3">
    <location>
        <position position="33"/>
    </location>
    <ligand>
        <name>a divalent metal cation</name>
        <dbReference type="ChEBI" id="CHEBI:60240"/>
    </ligand>
</feature>
<gene>
    <name evidence="4" type="ORF">A6K24_02460</name>
</gene>
<reference evidence="5" key="1">
    <citation type="submission" date="2016-04" db="EMBL/GenBank/DDBJ databases">
        <authorList>
            <person name="Lyu Z."/>
            <person name="Lyu W."/>
        </authorList>
    </citation>
    <scope>NUCLEOTIDE SEQUENCE [LARGE SCALE GENOMIC DNA]</scope>
    <source>
        <strain evidence="5">C44</strain>
    </source>
</reference>
<dbReference type="InterPro" id="IPR007837">
    <property type="entry name" value="DinB"/>
</dbReference>
<protein>
    <recommendedName>
        <fullName evidence="6">Damage-inducible protein DinB</fullName>
    </recommendedName>
</protein>
<organism evidence="4 5">
    <name type="scientific">Metabacillus litoralis</name>
    <dbReference type="NCBI Taxonomy" id="152268"/>
    <lineage>
        <taxon>Bacteria</taxon>
        <taxon>Bacillati</taxon>
        <taxon>Bacillota</taxon>
        <taxon>Bacilli</taxon>
        <taxon>Bacillales</taxon>
        <taxon>Bacillaceae</taxon>
        <taxon>Metabacillus</taxon>
    </lineage>
</organism>
<dbReference type="PROSITE" id="PS51257">
    <property type="entry name" value="PROKAR_LIPOPROTEIN"/>
    <property type="match status" value="1"/>
</dbReference>
<evidence type="ECO:0000313" key="4">
    <source>
        <dbReference type="EMBL" id="OAS89436.1"/>
    </source>
</evidence>
<name>A0A179T5U6_9BACI</name>
<proteinExistence type="inferred from homology"/>
<evidence type="ECO:0000256" key="2">
    <source>
        <dbReference type="ARBA" id="ARBA00022723"/>
    </source>
</evidence>
<dbReference type="Pfam" id="PF05163">
    <property type="entry name" value="DinB"/>
    <property type="match status" value="1"/>
</dbReference>
<dbReference type="InterPro" id="IPR034660">
    <property type="entry name" value="DinB/YfiT-like"/>
</dbReference>
<evidence type="ECO:0000313" key="5">
    <source>
        <dbReference type="Proteomes" id="UP000078534"/>
    </source>
</evidence>
<evidence type="ECO:0000256" key="1">
    <source>
        <dbReference type="ARBA" id="ARBA00008635"/>
    </source>
</evidence>
<feature type="binding site" evidence="3">
    <location>
        <position position="37"/>
    </location>
    <ligand>
        <name>a divalent metal cation</name>
        <dbReference type="ChEBI" id="CHEBI:60240"/>
    </ligand>
</feature>
<keyword evidence="2 3" id="KW-0479">Metal-binding</keyword>
<sequence length="66" mass="7454">MDVSLRETITIYHPSYGGFTTSCVELIQHVANHGTYHRGNLTAMLRQLGHQGKPTDYVSYLFEIKG</sequence>
<dbReference type="SUPFAM" id="SSF109854">
    <property type="entry name" value="DinB/YfiT-like putative metalloenzymes"/>
    <property type="match status" value="1"/>
</dbReference>
<comment type="caution">
    <text evidence="4">The sequence shown here is derived from an EMBL/GenBank/DDBJ whole genome shotgun (WGS) entry which is preliminary data.</text>
</comment>
<dbReference type="STRING" id="152268.A6K24_02460"/>
<dbReference type="OrthoDB" id="9811413at2"/>
<dbReference type="RefSeq" id="WP_066325309.1">
    <property type="nucleotide sequence ID" value="NZ_LWSG01000001.1"/>
</dbReference>
<dbReference type="GO" id="GO:0046872">
    <property type="term" value="F:metal ion binding"/>
    <property type="evidence" value="ECO:0007669"/>
    <property type="project" value="UniProtKB-KW"/>
</dbReference>
<dbReference type="EMBL" id="LWSG01000001">
    <property type="protein sequence ID" value="OAS89436.1"/>
    <property type="molecule type" value="Genomic_DNA"/>
</dbReference>
<keyword evidence="5" id="KW-1185">Reference proteome</keyword>
<comment type="similarity">
    <text evidence="1">Belongs to the DinB family.</text>
</comment>
<dbReference type="AlphaFoldDB" id="A0A179T5U6"/>
<evidence type="ECO:0008006" key="6">
    <source>
        <dbReference type="Google" id="ProtNLM"/>
    </source>
</evidence>
<dbReference type="Proteomes" id="UP000078534">
    <property type="component" value="Unassembled WGS sequence"/>
</dbReference>
<evidence type="ECO:0000256" key="3">
    <source>
        <dbReference type="PIRSR" id="PIRSR607837-1"/>
    </source>
</evidence>